<evidence type="ECO:0000256" key="1">
    <source>
        <dbReference type="ARBA" id="ARBA00004651"/>
    </source>
</evidence>
<evidence type="ECO:0000256" key="7">
    <source>
        <dbReference type="ARBA" id="ARBA00035120"/>
    </source>
</evidence>
<keyword evidence="10" id="KW-0915">Sodium</keyword>
<sequence>MTLVFVALGGGFGAIVRFLTDLRMRAWRGATFPWGTLVVNIAGSLILGVLTGWALHGGQPDGVRSLLAVGFCGGLTTFSTFGYETLRLFTEKTRARAVVNAVVTMAAGIGAAAAGLLLAAAIWH</sequence>
<evidence type="ECO:0000256" key="9">
    <source>
        <dbReference type="ARBA" id="ARBA00049940"/>
    </source>
</evidence>
<evidence type="ECO:0000256" key="4">
    <source>
        <dbReference type="ARBA" id="ARBA00022989"/>
    </source>
</evidence>
<dbReference type="HAMAP" id="MF_00454">
    <property type="entry name" value="FluC"/>
    <property type="match status" value="1"/>
</dbReference>
<dbReference type="NCBIfam" id="TIGR00494">
    <property type="entry name" value="crcB"/>
    <property type="match status" value="1"/>
</dbReference>
<evidence type="ECO:0000256" key="2">
    <source>
        <dbReference type="ARBA" id="ARBA00022475"/>
    </source>
</evidence>
<feature type="binding site" evidence="10">
    <location>
        <position position="76"/>
    </location>
    <ligand>
        <name>Na(+)</name>
        <dbReference type="ChEBI" id="CHEBI:29101"/>
        <note>structural</note>
    </ligand>
</feature>
<evidence type="ECO:0000313" key="12">
    <source>
        <dbReference type="Proteomes" id="UP000656548"/>
    </source>
</evidence>
<comment type="catalytic activity">
    <reaction evidence="8">
        <text>fluoride(in) = fluoride(out)</text>
        <dbReference type="Rhea" id="RHEA:76159"/>
        <dbReference type="ChEBI" id="CHEBI:17051"/>
    </reaction>
    <physiologicalReaction direction="left-to-right" evidence="8">
        <dbReference type="Rhea" id="RHEA:76160"/>
    </physiologicalReaction>
</comment>
<evidence type="ECO:0000256" key="3">
    <source>
        <dbReference type="ARBA" id="ARBA00022692"/>
    </source>
</evidence>
<keyword evidence="3 10" id="KW-0812">Transmembrane</keyword>
<evidence type="ECO:0000313" key="11">
    <source>
        <dbReference type="EMBL" id="MBE1578322.1"/>
    </source>
</evidence>
<organism evidence="11 12">
    <name type="scientific">Amycolatopsis roodepoortensis</name>
    <dbReference type="NCBI Taxonomy" id="700274"/>
    <lineage>
        <taxon>Bacteria</taxon>
        <taxon>Bacillati</taxon>
        <taxon>Actinomycetota</taxon>
        <taxon>Actinomycetes</taxon>
        <taxon>Pseudonocardiales</taxon>
        <taxon>Pseudonocardiaceae</taxon>
        <taxon>Amycolatopsis</taxon>
    </lineage>
</organism>
<name>A0ABR9LDD3_9PSEU</name>
<dbReference type="PANTHER" id="PTHR28259">
    <property type="entry name" value="FLUORIDE EXPORT PROTEIN 1-RELATED"/>
    <property type="match status" value="1"/>
</dbReference>
<dbReference type="Proteomes" id="UP000656548">
    <property type="component" value="Unassembled WGS sequence"/>
</dbReference>
<dbReference type="EMBL" id="JADBEJ010000005">
    <property type="protein sequence ID" value="MBE1578322.1"/>
    <property type="molecule type" value="Genomic_DNA"/>
</dbReference>
<keyword evidence="10" id="KW-0813">Transport</keyword>
<comment type="activity regulation">
    <text evidence="10">Na(+) is not transported, but it plays an essential structural role and its presence is essential for fluoride channel function.</text>
</comment>
<evidence type="ECO:0000256" key="8">
    <source>
        <dbReference type="ARBA" id="ARBA00035585"/>
    </source>
</evidence>
<keyword evidence="5 10" id="KW-0472">Membrane</keyword>
<comment type="similarity">
    <text evidence="7 10">Belongs to the fluoride channel Fluc/FEX (TC 1.A.43) family.</text>
</comment>
<dbReference type="Pfam" id="PF02537">
    <property type="entry name" value="CRCB"/>
    <property type="match status" value="1"/>
</dbReference>
<feature type="transmembrane region" description="Helical" evidence="10">
    <location>
        <begin position="67"/>
        <end position="86"/>
    </location>
</feature>
<proteinExistence type="inferred from homology"/>
<feature type="transmembrane region" description="Helical" evidence="10">
    <location>
        <begin position="34"/>
        <end position="55"/>
    </location>
</feature>
<gene>
    <name evidence="10" type="primary">fluC</name>
    <name evidence="10" type="synonym">crcB</name>
    <name evidence="11" type="ORF">H4W30_005382</name>
</gene>
<reference evidence="11 12" key="1">
    <citation type="submission" date="2020-10" db="EMBL/GenBank/DDBJ databases">
        <title>Sequencing the genomes of 1000 actinobacteria strains.</title>
        <authorList>
            <person name="Klenk H.-P."/>
        </authorList>
    </citation>
    <scope>NUCLEOTIDE SEQUENCE [LARGE SCALE GENOMIC DNA]</scope>
    <source>
        <strain evidence="11 12">DSM 46661</strain>
    </source>
</reference>
<comment type="function">
    <text evidence="9 10">Fluoride-specific ion channel. Important for reducing fluoride concentration in the cell, thus reducing its toxicity.</text>
</comment>
<keyword evidence="10" id="KW-0479">Metal-binding</keyword>
<keyword evidence="2 10" id="KW-1003">Cell membrane</keyword>
<comment type="caution">
    <text evidence="11">The sequence shown here is derived from an EMBL/GenBank/DDBJ whole genome shotgun (WGS) entry which is preliminary data.</text>
</comment>
<evidence type="ECO:0000256" key="6">
    <source>
        <dbReference type="ARBA" id="ARBA00023303"/>
    </source>
</evidence>
<dbReference type="RefSeq" id="WP_192745318.1">
    <property type="nucleotide sequence ID" value="NZ_JADBEJ010000005.1"/>
</dbReference>
<comment type="subcellular location">
    <subcellularLocation>
        <location evidence="1 10">Cell membrane</location>
        <topology evidence="1 10">Multi-pass membrane protein</topology>
    </subcellularLocation>
</comment>
<accession>A0ABR9LDD3</accession>
<keyword evidence="12" id="KW-1185">Reference proteome</keyword>
<keyword evidence="6 10" id="KW-0407">Ion channel</keyword>
<protein>
    <recommendedName>
        <fullName evidence="10">Fluoride-specific ion channel FluC</fullName>
    </recommendedName>
</protein>
<feature type="transmembrane region" description="Helical" evidence="10">
    <location>
        <begin position="6"/>
        <end position="22"/>
    </location>
</feature>
<feature type="transmembrane region" description="Helical" evidence="10">
    <location>
        <begin position="98"/>
        <end position="123"/>
    </location>
</feature>
<evidence type="ECO:0000256" key="10">
    <source>
        <dbReference type="HAMAP-Rule" id="MF_00454"/>
    </source>
</evidence>
<dbReference type="InterPro" id="IPR003691">
    <property type="entry name" value="FluC"/>
</dbReference>
<keyword evidence="10" id="KW-0406">Ion transport</keyword>
<evidence type="ECO:0000256" key="5">
    <source>
        <dbReference type="ARBA" id="ARBA00023136"/>
    </source>
</evidence>
<dbReference type="PANTHER" id="PTHR28259:SF1">
    <property type="entry name" value="FLUORIDE EXPORT PROTEIN 1-RELATED"/>
    <property type="match status" value="1"/>
</dbReference>
<feature type="binding site" evidence="10">
    <location>
        <position position="73"/>
    </location>
    <ligand>
        <name>Na(+)</name>
        <dbReference type="ChEBI" id="CHEBI:29101"/>
        <note>structural</note>
    </ligand>
</feature>
<keyword evidence="4 10" id="KW-1133">Transmembrane helix</keyword>